<dbReference type="GO" id="GO:0016747">
    <property type="term" value="F:acyltransferase activity, transferring groups other than amino-acyl groups"/>
    <property type="evidence" value="ECO:0007669"/>
    <property type="project" value="InterPro"/>
</dbReference>
<sequence length="169" mass="19400">MKGIQRQTASASGAPFFRALKERMAMALSIRSGTTDDLSLLAQMNKRLIEDEGSRNPMSAAELERRMRGWLESGWLIDIVLEDGSVIGYAVYQRRTDEYHPDQTVIHLRQLFIERGHRNRGLGTLAFRDLVRTRFPRRSTVVIDVLASNPKGLAFWERLGFRAYSTKMR</sequence>
<evidence type="ECO:0000256" key="2">
    <source>
        <dbReference type="ARBA" id="ARBA00023315"/>
    </source>
</evidence>
<accession>A0A537JF05</accession>
<dbReference type="InterPro" id="IPR050832">
    <property type="entry name" value="Bact_Acetyltransf"/>
</dbReference>
<protein>
    <submittedName>
        <fullName evidence="4">GNAT family N-acetyltransferase</fullName>
    </submittedName>
</protein>
<dbReference type="Proteomes" id="UP000320048">
    <property type="component" value="Unassembled WGS sequence"/>
</dbReference>
<dbReference type="CDD" id="cd04301">
    <property type="entry name" value="NAT_SF"/>
    <property type="match status" value="1"/>
</dbReference>
<dbReference type="PROSITE" id="PS51186">
    <property type="entry name" value="GNAT"/>
    <property type="match status" value="1"/>
</dbReference>
<dbReference type="AlphaFoldDB" id="A0A537JF05"/>
<dbReference type="Gene3D" id="3.40.630.30">
    <property type="match status" value="1"/>
</dbReference>
<reference evidence="4 5" key="1">
    <citation type="journal article" date="2019" name="Nat. Microbiol.">
        <title>Mediterranean grassland soil C-N compound turnover is dependent on rainfall and depth, and is mediated by genomically divergent microorganisms.</title>
        <authorList>
            <person name="Diamond S."/>
            <person name="Andeer P.F."/>
            <person name="Li Z."/>
            <person name="Crits-Christoph A."/>
            <person name="Burstein D."/>
            <person name="Anantharaman K."/>
            <person name="Lane K.R."/>
            <person name="Thomas B.C."/>
            <person name="Pan C."/>
            <person name="Northen T.R."/>
            <person name="Banfield J.F."/>
        </authorList>
    </citation>
    <scope>NUCLEOTIDE SEQUENCE [LARGE SCALE GENOMIC DNA]</scope>
    <source>
        <strain evidence="4">NP_7</strain>
    </source>
</reference>
<feature type="non-terminal residue" evidence="4">
    <location>
        <position position="169"/>
    </location>
</feature>
<gene>
    <name evidence="4" type="ORF">E6H04_05390</name>
</gene>
<proteinExistence type="predicted"/>
<keyword evidence="2" id="KW-0012">Acyltransferase</keyword>
<dbReference type="PANTHER" id="PTHR43877">
    <property type="entry name" value="AMINOALKYLPHOSPHONATE N-ACETYLTRANSFERASE-RELATED-RELATED"/>
    <property type="match status" value="1"/>
</dbReference>
<feature type="domain" description="N-acetyltransferase" evidence="3">
    <location>
        <begin position="28"/>
        <end position="169"/>
    </location>
</feature>
<organism evidence="4 5">
    <name type="scientific">Candidatus Segetimicrobium genomatis</name>
    <dbReference type="NCBI Taxonomy" id="2569760"/>
    <lineage>
        <taxon>Bacteria</taxon>
        <taxon>Bacillati</taxon>
        <taxon>Candidatus Sysuimicrobiota</taxon>
        <taxon>Candidatus Sysuimicrobiia</taxon>
        <taxon>Candidatus Sysuimicrobiales</taxon>
        <taxon>Candidatus Segetimicrobiaceae</taxon>
        <taxon>Candidatus Segetimicrobium</taxon>
    </lineage>
</organism>
<dbReference type="InterPro" id="IPR000182">
    <property type="entry name" value="GNAT_dom"/>
</dbReference>
<evidence type="ECO:0000313" key="4">
    <source>
        <dbReference type="EMBL" id="TMI82109.1"/>
    </source>
</evidence>
<evidence type="ECO:0000313" key="5">
    <source>
        <dbReference type="Proteomes" id="UP000320048"/>
    </source>
</evidence>
<evidence type="ECO:0000256" key="1">
    <source>
        <dbReference type="ARBA" id="ARBA00022679"/>
    </source>
</evidence>
<name>A0A537JF05_9BACT</name>
<dbReference type="EMBL" id="VBAO01000142">
    <property type="protein sequence ID" value="TMI82109.1"/>
    <property type="molecule type" value="Genomic_DNA"/>
</dbReference>
<dbReference type="SUPFAM" id="SSF55729">
    <property type="entry name" value="Acyl-CoA N-acyltransferases (Nat)"/>
    <property type="match status" value="1"/>
</dbReference>
<dbReference type="PANTHER" id="PTHR43877:SF1">
    <property type="entry name" value="ACETYLTRANSFERASE"/>
    <property type="match status" value="1"/>
</dbReference>
<dbReference type="InterPro" id="IPR016181">
    <property type="entry name" value="Acyl_CoA_acyltransferase"/>
</dbReference>
<evidence type="ECO:0000259" key="3">
    <source>
        <dbReference type="PROSITE" id="PS51186"/>
    </source>
</evidence>
<keyword evidence="1 4" id="KW-0808">Transferase</keyword>
<comment type="caution">
    <text evidence="4">The sequence shown here is derived from an EMBL/GenBank/DDBJ whole genome shotgun (WGS) entry which is preliminary data.</text>
</comment>
<dbReference type="Pfam" id="PF00583">
    <property type="entry name" value="Acetyltransf_1"/>
    <property type="match status" value="1"/>
</dbReference>